<dbReference type="Proteomes" id="UP000240572">
    <property type="component" value="Unassembled WGS sequence"/>
</dbReference>
<evidence type="ECO:0008006" key="4">
    <source>
        <dbReference type="Google" id="ProtNLM"/>
    </source>
</evidence>
<comment type="caution">
    <text evidence="2">The sequence shown here is derived from an EMBL/GenBank/DDBJ whole genome shotgun (WGS) entry which is preliminary data.</text>
</comment>
<name>A0A2P8CW53_9BACT</name>
<dbReference type="AlphaFoldDB" id="A0A2P8CW53"/>
<keyword evidence="1" id="KW-0472">Membrane</keyword>
<keyword evidence="1" id="KW-0812">Transmembrane</keyword>
<gene>
    <name evidence="2" type="ORF">B0I18_11214</name>
</gene>
<dbReference type="OrthoDB" id="9787430at2"/>
<sequence length="185" mass="20370">MFLILFPLAAAILGYGINSVIVRYITRQAIPQRMPALAGQAGAYAATLINTDELAAKLADPEKLKSLHPFIEQHIDVFLKEKLKEKMPAIAMFVGEKTIEMMKKGLMEEIELLLPNLLQQYMGSIKERLDIGAAVTKGLAGIAPERVDEVLHTGLAREWRLFKWAGAASGLLIGVVLLLLQQLLP</sequence>
<proteinExistence type="predicted"/>
<evidence type="ECO:0000256" key="1">
    <source>
        <dbReference type="SAM" id="Phobius"/>
    </source>
</evidence>
<feature type="transmembrane region" description="Helical" evidence="1">
    <location>
        <begin position="161"/>
        <end position="180"/>
    </location>
</feature>
<dbReference type="RefSeq" id="WP_106524871.1">
    <property type="nucleotide sequence ID" value="NZ_PYGD01000012.1"/>
</dbReference>
<keyword evidence="3" id="KW-1185">Reference proteome</keyword>
<keyword evidence="1" id="KW-1133">Transmembrane helix</keyword>
<dbReference type="EMBL" id="PYGD01000012">
    <property type="protein sequence ID" value="PSK89213.1"/>
    <property type="molecule type" value="Genomic_DNA"/>
</dbReference>
<evidence type="ECO:0000313" key="3">
    <source>
        <dbReference type="Proteomes" id="UP000240572"/>
    </source>
</evidence>
<protein>
    <recommendedName>
        <fullName evidence="4">DUF445 family protein</fullName>
    </recommendedName>
</protein>
<evidence type="ECO:0000313" key="2">
    <source>
        <dbReference type="EMBL" id="PSK89213.1"/>
    </source>
</evidence>
<reference evidence="2 3" key="1">
    <citation type="submission" date="2018-03" db="EMBL/GenBank/DDBJ databases">
        <title>Genomic Encyclopedia of Type Strains, Phase III (KMG-III): the genomes of soil and plant-associated and newly described type strains.</title>
        <authorList>
            <person name="Whitman W."/>
        </authorList>
    </citation>
    <scope>NUCLEOTIDE SEQUENCE [LARGE SCALE GENOMIC DNA]</scope>
    <source>
        <strain evidence="2 3">CGMCC 1.12700</strain>
    </source>
</reference>
<organism evidence="2 3">
    <name type="scientific">Taibaiella chishuiensis</name>
    <dbReference type="NCBI Taxonomy" id="1434707"/>
    <lineage>
        <taxon>Bacteria</taxon>
        <taxon>Pseudomonadati</taxon>
        <taxon>Bacteroidota</taxon>
        <taxon>Chitinophagia</taxon>
        <taxon>Chitinophagales</taxon>
        <taxon>Chitinophagaceae</taxon>
        <taxon>Taibaiella</taxon>
    </lineage>
</organism>
<accession>A0A2P8CW53</accession>